<evidence type="ECO:0000256" key="4">
    <source>
        <dbReference type="PROSITE-ProRule" id="PRU00134"/>
    </source>
</evidence>
<dbReference type="Gene3D" id="6.10.140.2220">
    <property type="match status" value="1"/>
</dbReference>
<feature type="compositionally biased region" description="Polar residues" evidence="5">
    <location>
        <begin position="47"/>
        <end position="68"/>
    </location>
</feature>
<evidence type="ECO:0000313" key="8">
    <source>
        <dbReference type="Proteomes" id="UP001480595"/>
    </source>
</evidence>
<dbReference type="PROSITE" id="PS50865">
    <property type="entry name" value="ZF_MYND_2"/>
    <property type="match status" value="1"/>
</dbReference>
<evidence type="ECO:0000256" key="1">
    <source>
        <dbReference type="ARBA" id="ARBA00022723"/>
    </source>
</evidence>
<feature type="domain" description="MYND-type" evidence="6">
    <location>
        <begin position="5"/>
        <end position="43"/>
    </location>
</feature>
<keyword evidence="1" id="KW-0479">Metal-binding</keyword>
<keyword evidence="2 4" id="KW-0863">Zinc-finger</keyword>
<dbReference type="GeneID" id="92090520"/>
<dbReference type="RefSeq" id="XP_066716726.1">
    <property type="nucleotide sequence ID" value="XM_066857457.1"/>
</dbReference>
<dbReference type="SUPFAM" id="SSF144232">
    <property type="entry name" value="HIT/MYND zinc finger-like"/>
    <property type="match status" value="1"/>
</dbReference>
<feature type="region of interest" description="Disordered" evidence="5">
    <location>
        <begin position="47"/>
        <end position="78"/>
    </location>
</feature>
<dbReference type="EMBL" id="JAQQWL010000006">
    <property type="protein sequence ID" value="KAK8069432.1"/>
    <property type="molecule type" value="Genomic_DNA"/>
</dbReference>
<comment type="caution">
    <text evidence="7">The sequence shown here is derived from an EMBL/GenBank/DDBJ whole genome shotgun (WGS) entry which is preliminary data.</text>
</comment>
<keyword evidence="3" id="KW-0862">Zinc</keyword>
<proteinExistence type="predicted"/>
<dbReference type="InterPro" id="IPR002893">
    <property type="entry name" value="Znf_MYND"/>
</dbReference>
<dbReference type="Proteomes" id="UP001480595">
    <property type="component" value="Unassembled WGS sequence"/>
</dbReference>
<evidence type="ECO:0000256" key="5">
    <source>
        <dbReference type="SAM" id="MobiDB-lite"/>
    </source>
</evidence>
<accession>A0ABR1VE28</accession>
<evidence type="ECO:0000256" key="2">
    <source>
        <dbReference type="ARBA" id="ARBA00022771"/>
    </source>
</evidence>
<dbReference type="Pfam" id="PF01753">
    <property type="entry name" value="zf-MYND"/>
    <property type="match status" value="1"/>
</dbReference>
<evidence type="ECO:0000259" key="6">
    <source>
        <dbReference type="PROSITE" id="PS50865"/>
    </source>
</evidence>
<keyword evidence="8" id="KW-1185">Reference proteome</keyword>
<evidence type="ECO:0000313" key="7">
    <source>
        <dbReference type="EMBL" id="KAK8069432.1"/>
    </source>
</evidence>
<name>A0ABR1VE28_9PEZI</name>
<reference evidence="7 8" key="1">
    <citation type="submission" date="2023-01" db="EMBL/GenBank/DDBJ databases">
        <title>Analysis of 21 Apiospora genomes using comparative genomics revels a genus with tremendous synthesis potential of carbohydrate active enzymes and secondary metabolites.</title>
        <authorList>
            <person name="Sorensen T."/>
        </authorList>
    </citation>
    <scope>NUCLEOTIDE SEQUENCE [LARGE SCALE GENOMIC DNA]</scope>
    <source>
        <strain evidence="7 8">CBS 135458</strain>
    </source>
</reference>
<protein>
    <recommendedName>
        <fullName evidence="6">MYND-type domain-containing protein</fullName>
    </recommendedName>
</protein>
<organism evidence="7 8">
    <name type="scientific">Apiospora phragmitis</name>
    <dbReference type="NCBI Taxonomy" id="2905665"/>
    <lineage>
        <taxon>Eukaryota</taxon>
        <taxon>Fungi</taxon>
        <taxon>Dikarya</taxon>
        <taxon>Ascomycota</taxon>
        <taxon>Pezizomycotina</taxon>
        <taxon>Sordariomycetes</taxon>
        <taxon>Xylariomycetidae</taxon>
        <taxon>Amphisphaeriales</taxon>
        <taxon>Apiosporaceae</taxon>
        <taxon>Apiospora</taxon>
    </lineage>
</organism>
<sequence>MANEFNSCKKTGTDLKKCAKCHTTFYCSRDCQKVDWKVHKKVCNPNSQNNLSDKIGPSNVTHNNTQEPSRTRSLDQPISKPYTRLHDRKWLHDRPEKDVYRLLIDCYRMRMEDKCKIDGRAEAGSVQAGASNLEQSFRRLLHVAEAKPDLLPPWWDDGKKEACVKLVRRSGGEDGGGWSCLSRAATKEEIIEHYGNPQFPMHLRLFGEQIFGYTPGSQGNGAQVIELMMMAMEAPGARPTMFGHFTLL</sequence>
<gene>
    <name evidence="7" type="ORF">PG994_006048</name>
</gene>
<evidence type="ECO:0000256" key="3">
    <source>
        <dbReference type="ARBA" id="ARBA00022833"/>
    </source>
</evidence>